<dbReference type="AlphaFoldDB" id="A0A976FGY2"/>
<evidence type="ECO:0000313" key="3">
    <source>
        <dbReference type="EMBL" id="TDH66545.1"/>
    </source>
</evidence>
<dbReference type="Proteomes" id="UP000294530">
    <property type="component" value="Unassembled WGS sequence"/>
</dbReference>
<proteinExistence type="predicted"/>
<reference evidence="3 4" key="1">
    <citation type="journal article" date="2021" name="Genome Biol.">
        <title>AFLAP: assembly-free linkage analysis pipeline using k-mers from genome sequencing data.</title>
        <authorList>
            <person name="Fletcher K."/>
            <person name="Zhang L."/>
            <person name="Gil J."/>
            <person name="Han R."/>
            <person name="Cavanaugh K."/>
            <person name="Michelmore R."/>
        </authorList>
    </citation>
    <scope>NUCLEOTIDE SEQUENCE [LARGE SCALE GENOMIC DNA]</scope>
    <source>
        <strain evidence="3 4">SF5</strain>
    </source>
</reference>
<keyword evidence="4" id="KW-1185">Reference proteome</keyword>
<name>A0A976FGY2_BRELC</name>
<feature type="compositionally biased region" description="Basic and acidic residues" evidence="2">
    <location>
        <begin position="46"/>
        <end position="59"/>
    </location>
</feature>
<feature type="region of interest" description="Disordered" evidence="2">
    <location>
        <begin position="29"/>
        <end position="81"/>
    </location>
</feature>
<keyword evidence="1" id="KW-0175">Coiled coil</keyword>
<feature type="coiled-coil region" evidence="1">
    <location>
        <begin position="179"/>
        <end position="233"/>
    </location>
</feature>
<dbReference type="GeneID" id="94351563"/>
<feature type="compositionally biased region" description="Basic and acidic residues" evidence="2">
    <location>
        <begin position="70"/>
        <end position="79"/>
    </location>
</feature>
<protein>
    <submittedName>
        <fullName evidence="3">Uncharacterized protein</fullName>
    </submittedName>
</protein>
<evidence type="ECO:0000256" key="1">
    <source>
        <dbReference type="SAM" id="Coils"/>
    </source>
</evidence>
<evidence type="ECO:0000313" key="4">
    <source>
        <dbReference type="Proteomes" id="UP000294530"/>
    </source>
</evidence>
<dbReference type="KEGG" id="blac:94351563"/>
<dbReference type="EMBL" id="SHOA02000017">
    <property type="protein sequence ID" value="TDH66545.1"/>
    <property type="molecule type" value="Genomic_DNA"/>
</dbReference>
<comment type="caution">
    <text evidence="3">The sequence shown here is derived from an EMBL/GenBank/DDBJ whole genome shotgun (WGS) entry which is preliminary data.</text>
</comment>
<evidence type="ECO:0000256" key="2">
    <source>
        <dbReference type="SAM" id="MobiDB-lite"/>
    </source>
</evidence>
<gene>
    <name evidence="3" type="ORF">CCR75_007836</name>
</gene>
<accession>A0A976FGY2</accession>
<feature type="compositionally biased region" description="Low complexity" evidence="2">
    <location>
        <begin position="29"/>
        <end position="38"/>
    </location>
</feature>
<organism evidence="3 4">
    <name type="scientific">Bremia lactucae</name>
    <name type="common">Lettuce downy mildew</name>
    <dbReference type="NCBI Taxonomy" id="4779"/>
    <lineage>
        <taxon>Eukaryota</taxon>
        <taxon>Sar</taxon>
        <taxon>Stramenopiles</taxon>
        <taxon>Oomycota</taxon>
        <taxon>Peronosporomycetes</taxon>
        <taxon>Peronosporales</taxon>
        <taxon>Peronosporaceae</taxon>
        <taxon>Bremia</taxon>
    </lineage>
</organism>
<dbReference type="OrthoDB" id="129696at2759"/>
<sequence>METVTNVSEYEAKRLLRIEENRKKLLSLDLPTLPTLSPIKTHSQKRKWDADEKPPEPSRKSLRQHQTRLLKSEQRKLENKPFQPQFQLFPKELQQCNPSQDMLEKHQLKRHKELLNESFCRSKRELKEKTYWEEEAVIRATQPQSEQHLKVSDWKLRRKREAQLERRQSLLNVREDQKAQRIQDTAERIKQRVIAQEQKRRTKEQQRLEKFVLKELEKEQRYEEHQCMRQEDALARQWAKEHTKAARKQRRIEKKVANQTKRLMRIVAKNLQAETTRDKEVYSIRKIHIPFVSISIATAKYKHKLPSDLKVDTHVFHDFALGKQFLPPGKMAVIQSLCPGGYTASICQDVNIYVWKNALTLFINGANAMYYHHFFQETTHCGRNYVFFRYLRCEDFTPLILERLCRVEKGKEWLRFATNYYDIPESRNLEPLLLFIQYPKGPYIYCGRLGYLGYRSKPLEFSFQLLDTDAFKWKQIFTLLTTC</sequence>
<dbReference type="RefSeq" id="XP_067816044.1">
    <property type="nucleotide sequence ID" value="XM_067965892.1"/>
</dbReference>